<dbReference type="SMART" id="SM00850">
    <property type="entry name" value="LytTR"/>
    <property type="match status" value="1"/>
</dbReference>
<feature type="domain" description="HTH LytTR-type" evidence="1">
    <location>
        <begin position="1"/>
        <end position="105"/>
    </location>
</feature>
<protein>
    <submittedName>
        <fullName evidence="2">LytTr DNA-binding domain</fullName>
    </submittedName>
</protein>
<name>A0A2S9GXZ3_9BURK</name>
<evidence type="ECO:0000313" key="3">
    <source>
        <dbReference type="Proteomes" id="UP000237839"/>
    </source>
</evidence>
<dbReference type="PANTHER" id="PTHR37299:SF1">
    <property type="entry name" value="STAGE 0 SPORULATION PROTEIN A HOMOLOG"/>
    <property type="match status" value="1"/>
</dbReference>
<accession>A0A2S9GXZ3</accession>
<organism evidence="2 3">
    <name type="scientific">Solimicrobium silvestre</name>
    <dbReference type="NCBI Taxonomy" id="2099400"/>
    <lineage>
        <taxon>Bacteria</taxon>
        <taxon>Pseudomonadati</taxon>
        <taxon>Pseudomonadota</taxon>
        <taxon>Betaproteobacteria</taxon>
        <taxon>Burkholderiales</taxon>
        <taxon>Oxalobacteraceae</taxon>
        <taxon>Solimicrobium</taxon>
    </lineage>
</organism>
<dbReference type="Gene3D" id="2.40.50.1020">
    <property type="entry name" value="LytTr DNA-binding domain"/>
    <property type="match status" value="1"/>
</dbReference>
<dbReference type="Pfam" id="PF04397">
    <property type="entry name" value="LytTR"/>
    <property type="match status" value="1"/>
</dbReference>
<gene>
    <name evidence="2" type="ORF">S2091_2633</name>
</gene>
<dbReference type="PROSITE" id="PS50930">
    <property type="entry name" value="HTH_LYTTR"/>
    <property type="match status" value="1"/>
</dbReference>
<dbReference type="PANTHER" id="PTHR37299">
    <property type="entry name" value="TRANSCRIPTIONAL REGULATOR-RELATED"/>
    <property type="match status" value="1"/>
</dbReference>
<sequence>MLVKDGDNCHLLSLDSIRYIESCKNYVQIFFDNKRAYVKKSLNGIEQRLPKKHFFRANRQHIVNLDAIRAIEESISEGYTITLNDGKILDVSRRNAVELKELLSF</sequence>
<dbReference type="RefSeq" id="WP_243405417.1">
    <property type="nucleotide sequence ID" value="NZ_PUGF01000012.1"/>
</dbReference>
<dbReference type="InterPro" id="IPR007492">
    <property type="entry name" value="LytTR_DNA-bd_dom"/>
</dbReference>
<dbReference type="GO" id="GO:0000156">
    <property type="term" value="F:phosphorelay response regulator activity"/>
    <property type="evidence" value="ECO:0007669"/>
    <property type="project" value="InterPro"/>
</dbReference>
<evidence type="ECO:0000259" key="1">
    <source>
        <dbReference type="PROSITE" id="PS50930"/>
    </source>
</evidence>
<dbReference type="GO" id="GO:0003677">
    <property type="term" value="F:DNA binding"/>
    <property type="evidence" value="ECO:0007669"/>
    <property type="project" value="UniProtKB-KW"/>
</dbReference>
<dbReference type="InterPro" id="IPR046947">
    <property type="entry name" value="LytR-like"/>
</dbReference>
<keyword evidence="2" id="KW-0238">DNA-binding</keyword>
<evidence type="ECO:0000313" key="2">
    <source>
        <dbReference type="EMBL" id="PRC92578.1"/>
    </source>
</evidence>
<dbReference type="Proteomes" id="UP000237839">
    <property type="component" value="Unassembled WGS sequence"/>
</dbReference>
<keyword evidence="3" id="KW-1185">Reference proteome</keyword>
<dbReference type="EMBL" id="PUGF01000012">
    <property type="protein sequence ID" value="PRC92578.1"/>
    <property type="molecule type" value="Genomic_DNA"/>
</dbReference>
<proteinExistence type="predicted"/>
<reference evidence="2 3" key="1">
    <citation type="submission" date="2018-02" db="EMBL/GenBank/DDBJ databases">
        <title>Solimicrobium silvestre gen. nov., sp. nov., isolated from alpine forest soil.</title>
        <authorList>
            <person name="Margesin R."/>
            <person name="Albuquerque L."/>
            <person name="Zhang D.-C."/>
            <person name="Froufe H.J.C."/>
            <person name="Severino R."/>
            <person name="Roxo I."/>
            <person name="Egas C."/>
            <person name="Da Costa M.S."/>
        </authorList>
    </citation>
    <scope>NUCLEOTIDE SEQUENCE [LARGE SCALE GENOMIC DNA]</scope>
    <source>
        <strain evidence="2 3">S20-91</strain>
    </source>
</reference>
<dbReference type="AlphaFoldDB" id="A0A2S9GXZ3"/>
<comment type="caution">
    <text evidence="2">The sequence shown here is derived from an EMBL/GenBank/DDBJ whole genome shotgun (WGS) entry which is preliminary data.</text>
</comment>